<dbReference type="eggNOG" id="COG3119">
    <property type="taxonomic scope" value="Bacteria"/>
</dbReference>
<keyword evidence="6" id="KW-1185">Reference proteome</keyword>
<dbReference type="RefSeq" id="WP_011156928.1">
    <property type="nucleotide sequence ID" value="NZ_CP116810.1"/>
</dbReference>
<gene>
    <name evidence="4" type="ordered locus">RPA1365</name>
    <name evidence="5" type="ORF">TX73_007010</name>
</gene>
<name>Q6NA21_RHOPA</name>
<evidence type="ECO:0000259" key="3">
    <source>
        <dbReference type="Pfam" id="PF00884"/>
    </source>
</evidence>
<proteinExistence type="predicted"/>
<accession>Q6NA21</accession>
<dbReference type="Pfam" id="PF00884">
    <property type="entry name" value="Sulfatase"/>
    <property type="match status" value="1"/>
</dbReference>
<dbReference type="GeneID" id="66892390"/>
<dbReference type="Proteomes" id="UP000001426">
    <property type="component" value="Chromosome"/>
</dbReference>
<evidence type="ECO:0000313" key="4">
    <source>
        <dbReference type="EMBL" id="CAE26808.1"/>
    </source>
</evidence>
<sequence>MTTKRNVLFIMCDQLRYDYLGVSGHPRLKTPNIDALAQRGVRFVNAYVQSTICGPSRMSTYTGRYVRSHGSTWNGIPLRVGEPTLGDHLKEIGVRNVLVGKTHMVPDREGMARLGIVPDSLIGVHVSQCGFEPYERDDGLHPDGPYDPAPDYDAYLRSQGFDADNPWEVWANSAEGGDGELLSGWLLSHADKPARVPDEHSETPYITRRAIEFIGEAEADGRPWCLHLSYIKPHWPYIVPAPYHDRYGVDDVLPVVRSDRERQHPHPIFAEFQHERVSQAFSRPGVRERVIPAYMGLIEQIDDQLGLLFAYLDERGLTDDTLIVFTSDHGDYLGDHWLGEKQMFHDVSVKVPLIVVDPSPAADATRGTVSEVLVEQIDLAPTFLDYFGGRPKPHILEGRSLLPLLRGERVENWRSYVFSEYDYALDRARIKLGTPVPDCRLTMVADGRWKAVFVEGFRPMLFDLDNDPHEFDDLGDSEDHAEVRQRLSDAFFAWARRPRSRITRSDEAIAAKDDAQRAYDRNIESGVLIGYWDETELAEERAKRARYLASRRPE</sequence>
<dbReference type="EMBL" id="CP116810">
    <property type="protein sequence ID" value="WCL91500.1"/>
    <property type="molecule type" value="Genomic_DNA"/>
</dbReference>
<dbReference type="GO" id="GO:0046872">
    <property type="term" value="F:metal ion binding"/>
    <property type="evidence" value="ECO:0007669"/>
    <property type="project" value="UniProtKB-KW"/>
</dbReference>
<dbReference type="KEGG" id="rpa:TX73_007010"/>
<dbReference type="SUPFAM" id="SSF53649">
    <property type="entry name" value="Alkaline phosphatase-like"/>
    <property type="match status" value="1"/>
</dbReference>
<dbReference type="PANTHER" id="PTHR45953">
    <property type="entry name" value="IDURONATE 2-SULFATASE"/>
    <property type="match status" value="1"/>
</dbReference>
<keyword evidence="1" id="KW-0479">Metal-binding</keyword>
<dbReference type="FunFam" id="3.40.720.10:FF:000062">
    <property type="entry name" value="Probable sulfatase"/>
    <property type="match status" value="1"/>
</dbReference>
<dbReference type="InterPro" id="IPR017850">
    <property type="entry name" value="Alkaline_phosphatase_core_sf"/>
</dbReference>
<reference evidence="5" key="3">
    <citation type="submission" date="2022-12" db="EMBL/GenBank/DDBJ databases">
        <title>Complete genome sequence of Rhodopseudomonas palustris CGA0092 and corrections to the R. palustris CGA009 genome sequence.</title>
        <authorList>
            <person name="Mazny B.R."/>
            <person name="Sheff O.F."/>
            <person name="LaSarre B."/>
            <person name="McKinlay A."/>
            <person name="McKinlay J.B."/>
        </authorList>
    </citation>
    <scope>NUCLEOTIDE SEQUENCE</scope>
    <source>
        <strain evidence="5">CGA009</strain>
    </source>
</reference>
<dbReference type="AlphaFoldDB" id="Q6NA21"/>
<evidence type="ECO:0000256" key="1">
    <source>
        <dbReference type="ARBA" id="ARBA00022723"/>
    </source>
</evidence>
<keyword evidence="2" id="KW-0378">Hydrolase</keyword>
<dbReference type="PANTHER" id="PTHR45953:SF1">
    <property type="entry name" value="IDURONATE 2-SULFATASE"/>
    <property type="match status" value="1"/>
</dbReference>
<organism evidence="4">
    <name type="scientific">Rhodopseudomonas palustris (strain ATCC BAA-98 / CGA009)</name>
    <dbReference type="NCBI Taxonomy" id="258594"/>
    <lineage>
        <taxon>Bacteria</taxon>
        <taxon>Pseudomonadati</taxon>
        <taxon>Pseudomonadota</taxon>
        <taxon>Alphaproteobacteria</taxon>
        <taxon>Hyphomicrobiales</taxon>
        <taxon>Nitrobacteraceae</taxon>
        <taxon>Rhodopseudomonas</taxon>
    </lineage>
</organism>
<dbReference type="EMBL" id="BX572597">
    <property type="protein sequence ID" value="CAE26808.1"/>
    <property type="molecule type" value="Genomic_DNA"/>
</dbReference>
<dbReference type="PhylomeDB" id="Q6NA21"/>
<reference evidence="5" key="1">
    <citation type="submission" date="2003-07" db="EMBL/GenBank/DDBJ databases">
        <authorList>
            <consortium name="Rhodopseudomonas genome consortium"/>
            <person name="Larimer F."/>
            <person name="Harwood C."/>
        </authorList>
    </citation>
    <scope>NUCLEOTIDE SEQUENCE</scope>
    <source>
        <strain evidence="5">CGA009</strain>
    </source>
</reference>
<dbReference type="GO" id="GO:0008484">
    <property type="term" value="F:sulfuric ester hydrolase activity"/>
    <property type="evidence" value="ECO:0007669"/>
    <property type="project" value="TreeGrafter"/>
</dbReference>
<dbReference type="GO" id="GO:0005737">
    <property type="term" value="C:cytoplasm"/>
    <property type="evidence" value="ECO:0007669"/>
    <property type="project" value="TreeGrafter"/>
</dbReference>
<protein>
    <submittedName>
        <fullName evidence="5">Alkaline phosphatase family protein</fullName>
    </submittedName>
    <submittedName>
        <fullName evidence="4">Sulfatase</fullName>
    </submittedName>
</protein>
<feature type="domain" description="Sulfatase N-terminal" evidence="3">
    <location>
        <begin position="5"/>
        <end position="388"/>
    </location>
</feature>
<evidence type="ECO:0000256" key="2">
    <source>
        <dbReference type="ARBA" id="ARBA00022801"/>
    </source>
</evidence>
<dbReference type="HOGENOM" id="CLU_006332_9_2_5"/>
<dbReference type="CDD" id="cd16028">
    <property type="entry name" value="PMH"/>
    <property type="match status" value="1"/>
</dbReference>
<dbReference type="InterPro" id="IPR000917">
    <property type="entry name" value="Sulfatase_N"/>
</dbReference>
<dbReference type="STRING" id="258594.RPA1365"/>
<dbReference type="Gene3D" id="3.40.720.10">
    <property type="entry name" value="Alkaline Phosphatase, subunit A"/>
    <property type="match status" value="1"/>
</dbReference>
<reference evidence="4 6" key="2">
    <citation type="journal article" date="2004" name="Nat. Biotechnol.">
        <title>Complete genome sequence of the metabolically versatile photosynthetic bacterium Rhodopseudomonas palustris.</title>
        <authorList>
            <person name="Larimer F.W."/>
            <person name="Chain P."/>
            <person name="Hauser L."/>
            <person name="Lamerdin J."/>
            <person name="Malfatti S."/>
            <person name="Do L."/>
            <person name="Land M.L."/>
            <person name="Pelletier D.A."/>
            <person name="Beatty J.T."/>
            <person name="Lang A.S."/>
            <person name="Tabita F.R."/>
            <person name="Gibson J.L."/>
            <person name="Hanson T.E."/>
            <person name="Bobst C."/>
            <person name="Torres J.L."/>
            <person name="Peres C."/>
            <person name="Harrison F.H."/>
            <person name="Gibson J."/>
            <person name="Harwood C.S."/>
        </authorList>
    </citation>
    <scope>NUCLEOTIDE SEQUENCE [LARGE SCALE GENOMIC DNA]</scope>
    <source>
        <strain evidence="6">ATCC BAA-98 / CGA009</strain>
        <strain evidence="4">CGA009</strain>
    </source>
</reference>
<evidence type="ECO:0000313" key="6">
    <source>
        <dbReference type="Proteomes" id="UP000001426"/>
    </source>
</evidence>
<evidence type="ECO:0000313" key="5">
    <source>
        <dbReference type="EMBL" id="WCL91500.1"/>
    </source>
</evidence>